<dbReference type="PANTHER" id="PTHR13130:SF4">
    <property type="entry name" value="MEDIATOR OF RNA POLYMERASE II TRANSCRIPTION SUBUNIT 27"/>
    <property type="match status" value="1"/>
</dbReference>
<dbReference type="KEGG" id="acan:ACA1_194940"/>
<evidence type="ECO:0000256" key="3">
    <source>
        <dbReference type="ARBA" id="ARBA00023015"/>
    </source>
</evidence>
<feature type="compositionally biased region" description="Polar residues" evidence="6">
    <location>
        <begin position="10"/>
        <end position="20"/>
    </location>
</feature>
<evidence type="ECO:0000313" key="7">
    <source>
        <dbReference type="EMBL" id="ELR20422.1"/>
    </source>
</evidence>
<evidence type="ECO:0008006" key="9">
    <source>
        <dbReference type="Google" id="ProtNLM"/>
    </source>
</evidence>
<evidence type="ECO:0000256" key="2">
    <source>
        <dbReference type="ARBA" id="ARBA00008048"/>
    </source>
</evidence>
<dbReference type="STRING" id="1257118.L8H5B0"/>
<dbReference type="GO" id="GO:0016592">
    <property type="term" value="C:mediator complex"/>
    <property type="evidence" value="ECO:0007669"/>
    <property type="project" value="InterPro"/>
</dbReference>
<dbReference type="GO" id="GO:0003713">
    <property type="term" value="F:transcription coactivator activity"/>
    <property type="evidence" value="ECO:0007669"/>
    <property type="project" value="TreeGrafter"/>
</dbReference>
<sequence>MSTGPVMMNAGQQLQPSPTSALGALGSPPLQHGAPPAHTPPLAPAGGQLQGPRTPPPPLASLPSTAAVAASSASPASVLPKLEELLFQVNSLRSGCGHIFQTFQDVARAPDGGQLSKAVSNHVRNVVRSLKRVTELGKELQPYLVPLNSSADGPDTSSTRSSVFTEEPLMSIQGAIEAEAKWREIIQKRGHTAKRVFEEQVRLKFPLLADDAPNKRRRLEIADPHALAIRAALNGDSTQEQRLLAEVGRGRVLEISPLHQEGSLVGITVVRDGVFRARVLFRLHAPRHAMPDGPQSDRATDGEGNLMADHIVVCGIEEDLPSDTASFISVHSGQRAFQAITANAVLAAQHYAKRALQTSAPPASPVRKLLRWLESFGSVFGEACRGCKRYLYNDSEHLLFLPPTWRTLDKQLPYHPQCLSAFPHQ</sequence>
<reference evidence="7 8" key="1">
    <citation type="journal article" date="2013" name="Genome Biol.">
        <title>Genome of Acanthamoeba castellanii highlights extensive lateral gene transfer and early evolution of tyrosine kinase signaling.</title>
        <authorList>
            <person name="Clarke M."/>
            <person name="Lohan A.J."/>
            <person name="Liu B."/>
            <person name="Lagkouvardos I."/>
            <person name="Roy S."/>
            <person name="Zafar N."/>
            <person name="Bertelli C."/>
            <person name="Schilde C."/>
            <person name="Kianianmomeni A."/>
            <person name="Burglin T.R."/>
            <person name="Frech C."/>
            <person name="Turcotte B."/>
            <person name="Kopec K.O."/>
            <person name="Synnott J.M."/>
            <person name="Choo C."/>
            <person name="Paponov I."/>
            <person name="Finkler A."/>
            <person name="Soon Heng Tan C."/>
            <person name="Hutchins A.P."/>
            <person name="Weinmeier T."/>
            <person name="Rattei T."/>
            <person name="Chu J.S."/>
            <person name="Gimenez G."/>
            <person name="Irimia M."/>
            <person name="Rigden D.J."/>
            <person name="Fitzpatrick D.A."/>
            <person name="Lorenzo-Morales J."/>
            <person name="Bateman A."/>
            <person name="Chiu C.H."/>
            <person name="Tang P."/>
            <person name="Hegemann P."/>
            <person name="Fromm H."/>
            <person name="Raoult D."/>
            <person name="Greub G."/>
            <person name="Miranda-Saavedra D."/>
            <person name="Chen N."/>
            <person name="Nash P."/>
            <person name="Ginger M.L."/>
            <person name="Horn M."/>
            <person name="Schaap P."/>
            <person name="Caler L."/>
            <person name="Loftus B."/>
        </authorList>
    </citation>
    <scope>NUCLEOTIDE SEQUENCE [LARGE SCALE GENOMIC DNA]</scope>
    <source>
        <strain evidence="7 8">Neff</strain>
    </source>
</reference>
<dbReference type="Pfam" id="PF11571">
    <property type="entry name" value="Med27"/>
    <property type="match status" value="1"/>
</dbReference>
<dbReference type="GeneID" id="14921278"/>
<dbReference type="AlphaFoldDB" id="L8H5B0"/>
<dbReference type="GO" id="GO:0006357">
    <property type="term" value="P:regulation of transcription by RNA polymerase II"/>
    <property type="evidence" value="ECO:0007669"/>
    <property type="project" value="TreeGrafter"/>
</dbReference>
<evidence type="ECO:0000256" key="4">
    <source>
        <dbReference type="ARBA" id="ARBA00023163"/>
    </source>
</evidence>
<dbReference type="OMA" id="SWIWSFR"/>
<name>L8H5B0_ACACF</name>
<accession>L8H5B0</accession>
<keyword evidence="3" id="KW-0805">Transcription regulation</keyword>
<dbReference type="RefSeq" id="XP_004367447.1">
    <property type="nucleotide sequence ID" value="XM_004367390.1"/>
</dbReference>
<protein>
    <recommendedName>
        <fullName evidence="9">Mediator complex subunit 27</fullName>
    </recommendedName>
</protein>
<proteinExistence type="inferred from homology"/>
<dbReference type="OrthoDB" id="1868004at2759"/>
<dbReference type="VEuPathDB" id="AmoebaDB:ACA1_194940"/>
<evidence type="ECO:0000256" key="6">
    <source>
        <dbReference type="SAM" id="MobiDB-lite"/>
    </source>
</evidence>
<keyword evidence="5" id="KW-0539">Nucleus</keyword>
<gene>
    <name evidence="7" type="ORF">ACA1_194940</name>
</gene>
<dbReference type="InterPro" id="IPR021627">
    <property type="entry name" value="Mediator_Med27"/>
</dbReference>
<evidence type="ECO:0000256" key="1">
    <source>
        <dbReference type="ARBA" id="ARBA00004123"/>
    </source>
</evidence>
<dbReference type="Proteomes" id="UP000011083">
    <property type="component" value="Unassembled WGS sequence"/>
</dbReference>
<comment type="similarity">
    <text evidence="2">Belongs to the Mediator complex subunit 27 family.</text>
</comment>
<dbReference type="PANTHER" id="PTHR13130">
    <property type="entry name" value="34 KDA TRANSCRIPTIONAL CO-ACTIVATOR-RELATED"/>
    <property type="match status" value="1"/>
</dbReference>
<keyword evidence="4" id="KW-0804">Transcription</keyword>
<comment type="subcellular location">
    <subcellularLocation>
        <location evidence="1">Nucleus</location>
    </subcellularLocation>
</comment>
<organism evidence="7 8">
    <name type="scientific">Acanthamoeba castellanii (strain ATCC 30010 / Neff)</name>
    <dbReference type="NCBI Taxonomy" id="1257118"/>
    <lineage>
        <taxon>Eukaryota</taxon>
        <taxon>Amoebozoa</taxon>
        <taxon>Discosea</taxon>
        <taxon>Longamoebia</taxon>
        <taxon>Centramoebida</taxon>
        <taxon>Acanthamoebidae</taxon>
        <taxon>Acanthamoeba</taxon>
    </lineage>
</organism>
<evidence type="ECO:0000313" key="8">
    <source>
        <dbReference type="Proteomes" id="UP000011083"/>
    </source>
</evidence>
<feature type="region of interest" description="Disordered" evidence="6">
    <location>
        <begin position="1"/>
        <end position="66"/>
    </location>
</feature>
<evidence type="ECO:0000256" key="5">
    <source>
        <dbReference type="ARBA" id="ARBA00023242"/>
    </source>
</evidence>
<dbReference type="EMBL" id="KB007917">
    <property type="protein sequence ID" value="ELR20422.1"/>
    <property type="molecule type" value="Genomic_DNA"/>
</dbReference>
<keyword evidence="8" id="KW-1185">Reference proteome</keyword>